<accession>A0A9P0YYE1</accession>
<comment type="pathway">
    <text evidence="9">Alkaloid biosynthesis; nicotine biosynthesis.</text>
</comment>
<comment type="caution">
    <text evidence="13">The sequence shown here is derived from an EMBL/GenBank/DDBJ whole genome shotgun (WGS) entry which is preliminary data.</text>
</comment>
<dbReference type="Gene3D" id="3.30.43.10">
    <property type="entry name" value="Uridine Diphospho-n-acetylenolpyruvylglucosamine Reductase, domain 2"/>
    <property type="match status" value="1"/>
</dbReference>
<feature type="chain" id="PRO_5040123463" description="FAD-binding PCMH-type domain-containing protein" evidence="11">
    <location>
        <begin position="23"/>
        <end position="536"/>
    </location>
</feature>
<comment type="function">
    <text evidence="10">Involved in the biosynthesis of pyridine alkaloid natural products, leading mainly to the production of anabasine, anatabine, nicotine and nornicotine, effective deterrents against herbivores with antiparasitic and pesticide properties (neurotoxins); nornicotine serves as the precursor in the synthesis of the carcinogen compound N'-nitrosonornicotine (NNN). Catalyzes a late oxidation step subsequent to the pyridine ring condensation reaction in the biosynthesis of alkaloids.</text>
</comment>
<dbReference type="InterPro" id="IPR016167">
    <property type="entry name" value="FAD-bd_PCMH_sub1"/>
</dbReference>
<dbReference type="GO" id="GO:0016491">
    <property type="term" value="F:oxidoreductase activity"/>
    <property type="evidence" value="ECO:0007669"/>
    <property type="project" value="UniProtKB-KW"/>
</dbReference>
<comment type="cofactor">
    <cofactor evidence="1">
        <name>FAD</name>
        <dbReference type="ChEBI" id="CHEBI:57692"/>
    </cofactor>
</comment>
<dbReference type="InterPro" id="IPR006093">
    <property type="entry name" value="Oxy_OxRdtase_FAD_BS"/>
</dbReference>
<dbReference type="PANTHER" id="PTHR32448">
    <property type="entry name" value="OS08G0158400 PROTEIN"/>
    <property type="match status" value="1"/>
</dbReference>
<evidence type="ECO:0000259" key="12">
    <source>
        <dbReference type="PROSITE" id="PS51387"/>
    </source>
</evidence>
<evidence type="ECO:0000313" key="14">
    <source>
        <dbReference type="Proteomes" id="UP001152484"/>
    </source>
</evidence>
<evidence type="ECO:0000256" key="6">
    <source>
        <dbReference type="ARBA" id="ARBA00022827"/>
    </source>
</evidence>
<keyword evidence="14" id="KW-1185">Reference proteome</keyword>
<dbReference type="Proteomes" id="UP001152484">
    <property type="component" value="Unassembled WGS sequence"/>
</dbReference>
<dbReference type="Gene3D" id="3.40.462.20">
    <property type="match status" value="1"/>
</dbReference>
<evidence type="ECO:0000256" key="3">
    <source>
        <dbReference type="ARBA" id="ARBA00022589"/>
    </source>
</evidence>
<dbReference type="InterPro" id="IPR016166">
    <property type="entry name" value="FAD-bd_PCMH"/>
</dbReference>
<dbReference type="InterPro" id="IPR016169">
    <property type="entry name" value="FAD-bd_PCMH_sub2"/>
</dbReference>
<dbReference type="Pfam" id="PF01565">
    <property type="entry name" value="FAD_binding_4"/>
    <property type="match status" value="1"/>
</dbReference>
<evidence type="ECO:0000256" key="5">
    <source>
        <dbReference type="ARBA" id="ARBA00022729"/>
    </source>
</evidence>
<dbReference type="Gene3D" id="3.30.465.10">
    <property type="match status" value="1"/>
</dbReference>
<evidence type="ECO:0000256" key="11">
    <source>
        <dbReference type="SAM" id="SignalP"/>
    </source>
</evidence>
<dbReference type="SUPFAM" id="SSF56176">
    <property type="entry name" value="FAD-binding/transporter-associated domain-like"/>
    <property type="match status" value="1"/>
</dbReference>
<reference evidence="13" key="1">
    <citation type="submission" date="2022-07" db="EMBL/GenBank/DDBJ databases">
        <authorList>
            <person name="Macas J."/>
            <person name="Novak P."/>
            <person name="Neumann P."/>
        </authorList>
    </citation>
    <scope>NUCLEOTIDE SEQUENCE</scope>
</reference>
<dbReference type="InterPro" id="IPR006094">
    <property type="entry name" value="Oxid_FAD_bind_N"/>
</dbReference>
<comment type="similarity">
    <text evidence="2">Belongs to the oxygen-dependent FAD-linked oxidoreductase family.</text>
</comment>
<evidence type="ECO:0000256" key="1">
    <source>
        <dbReference type="ARBA" id="ARBA00001974"/>
    </source>
</evidence>
<evidence type="ECO:0000256" key="8">
    <source>
        <dbReference type="ARBA" id="ARBA00023180"/>
    </source>
</evidence>
<evidence type="ECO:0000256" key="4">
    <source>
        <dbReference type="ARBA" id="ARBA00022630"/>
    </source>
</evidence>
<dbReference type="InterPro" id="IPR036318">
    <property type="entry name" value="FAD-bd_PCMH-like_sf"/>
</dbReference>
<evidence type="ECO:0000256" key="9">
    <source>
        <dbReference type="ARBA" id="ARBA00034114"/>
    </source>
</evidence>
<keyword evidence="5 11" id="KW-0732">Signal</keyword>
<keyword evidence="7" id="KW-0560">Oxidoreductase</keyword>
<dbReference type="AlphaFoldDB" id="A0A9P0YYE1"/>
<proteinExistence type="inferred from homology"/>
<dbReference type="EMBL" id="CAMAPE010000013">
    <property type="protein sequence ID" value="CAH9080198.1"/>
    <property type="molecule type" value="Genomic_DNA"/>
</dbReference>
<keyword evidence="8" id="KW-0325">Glycoprotein</keyword>
<dbReference type="PROSITE" id="PS51387">
    <property type="entry name" value="FAD_PCMH"/>
    <property type="match status" value="1"/>
</dbReference>
<feature type="domain" description="FAD-binding PCMH-type" evidence="12">
    <location>
        <begin position="77"/>
        <end position="254"/>
    </location>
</feature>
<dbReference type="GO" id="GO:0071949">
    <property type="term" value="F:FAD binding"/>
    <property type="evidence" value="ECO:0007669"/>
    <property type="project" value="InterPro"/>
</dbReference>
<sequence length="536" mass="60187">MIMKTVMNLWVNFTLSFSVVSACIWNCSAAGDRFGDFRKCLIRTNNSFASGVYAPTNSSFSSILQFPIGNVRFKDTNMPKPGIIVTPSGAAEIQAVVVCARKVNLHLRVRSGGHDYEGLSYTSGFYDTPFVLVDVSRMRKVSVDVQEKTAWVESGTTLGELYYHVGNASRNLGFPGGVCPTVGTGGHISGGGYGAMMRKYGLAADNVIDAILVNANGTILDRELMGEDLFWAIRGGGGNTFGIIVSWKVRLVYVPNNVTVLKVNRDLGQNATKLVHKWQYIAPRLPPELFLRVSFLQKNIGNDSRNRTVEAHFVSTFLGGVKSLISIMDKNFPELGVKKEDCKEMRWVESVLYFYDLPTETPELLLNRVHNETTSYKAKADYVQKPIPEEGLKGLWELLLEDEAQNLSMDLNPYGGRMDEISESALPFPHRVGNLYNIQYLVYWSDSNHSRYIEWSRRVETFLTPYVSNSPRVAYVNCRDLDVGMNTNGRNTSYEEAVIWGEKCFKNNFEKLVQVKTKVDPTNFFRNEQSVPPLKN</sequence>
<gene>
    <name evidence="13" type="ORF">CEURO_LOCUS7358</name>
</gene>
<keyword evidence="3" id="KW-0017">Alkaloid metabolism</keyword>
<evidence type="ECO:0000256" key="2">
    <source>
        <dbReference type="ARBA" id="ARBA00005466"/>
    </source>
</evidence>
<dbReference type="Pfam" id="PF08031">
    <property type="entry name" value="BBE"/>
    <property type="match status" value="1"/>
</dbReference>
<keyword evidence="6" id="KW-0274">FAD</keyword>
<organism evidence="13 14">
    <name type="scientific">Cuscuta europaea</name>
    <name type="common">European dodder</name>
    <dbReference type="NCBI Taxonomy" id="41803"/>
    <lineage>
        <taxon>Eukaryota</taxon>
        <taxon>Viridiplantae</taxon>
        <taxon>Streptophyta</taxon>
        <taxon>Embryophyta</taxon>
        <taxon>Tracheophyta</taxon>
        <taxon>Spermatophyta</taxon>
        <taxon>Magnoliopsida</taxon>
        <taxon>eudicotyledons</taxon>
        <taxon>Gunneridae</taxon>
        <taxon>Pentapetalae</taxon>
        <taxon>asterids</taxon>
        <taxon>lamiids</taxon>
        <taxon>Solanales</taxon>
        <taxon>Convolvulaceae</taxon>
        <taxon>Cuscuteae</taxon>
        <taxon>Cuscuta</taxon>
        <taxon>Cuscuta subgen. Cuscuta</taxon>
    </lineage>
</organism>
<feature type="signal peptide" evidence="11">
    <location>
        <begin position="1"/>
        <end position="22"/>
    </location>
</feature>
<evidence type="ECO:0000313" key="13">
    <source>
        <dbReference type="EMBL" id="CAH9080198.1"/>
    </source>
</evidence>
<dbReference type="InterPro" id="IPR012951">
    <property type="entry name" value="BBE"/>
</dbReference>
<dbReference type="PROSITE" id="PS00862">
    <property type="entry name" value="OX2_COVAL_FAD"/>
    <property type="match status" value="1"/>
</dbReference>
<dbReference type="OrthoDB" id="407275at2759"/>
<name>A0A9P0YYE1_CUSEU</name>
<keyword evidence="4" id="KW-0285">Flavoprotein</keyword>
<evidence type="ECO:0000256" key="7">
    <source>
        <dbReference type="ARBA" id="ARBA00023002"/>
    </source>
</evidence>
<dbReference type="PROSITE" id="PS51257">
    <property type="entry name" value="PROKAR_LIPOPROTEIN"/>
    <property type="match status" value="1"/>
</dbReference>
<protein>
    <recommendedName>
        <fullName evidence="12">FAD-binding PCMH-type domain-containing protein</fullName>
    </recommendedName>
</protein>
<evidence type="ECO:0000256" key="10">
    <source>
        <dbReference type="ARBA" id="ARBA00045734"/>
    </source>
</evidence>